<feature type="non-terminal residue" evidence="1">
    <location>
        <position position="400"/>
    </location>
</feature>
<organism evidence="1">
    <name type="scientific">Ophidiomyces ophidiicola</name>
    <dbReference type="NCBI Taxonomy" id="1387563"/>
    <lineage>
        <taxon>Eukaryota</taxon>
        <taxon>Fungi</taxon>
        <taxon>Dikarya</taxon>
        <taxon>Ascomycota</taxon>
        <taxon>Pezizomycotina</taxon>
        <taxon>Eurotiomycetes</taxon>
        <taxon>Eurotiomycetidae</taxon>
        <taxon>Onygenales</taxon>
        <taxon>Onygenaceae</taxon>
        <taxon>Ophidiomyces</taxon>
    </lineage>
</organism>
<reference evidence="1" key="1">
    <citation type="journal article" date="2022" name="bioRxiv">
        <title>Population genetic analysis of Ophidiomyces ophidiicola, the causative agent of snake fungal disease, indicates recent introductions to the USA.</title>
        <authorList>
            <person name="Ladner J.T."/>
            <person name="Palmer J.M."/>
            <person name="Ettinger C.L."/>
            <person name="Stajich J.E."/>
            <person name="Farrell T.M."/>
            <person name="Glorioso B.M."/>
            <person name="Lawson B."/>
            <person name="Price S.J."/>
            <person name="Stengle A.G."/>
            <person name="Grear D.A."/>
            <person name="Lorch J.M."/>
        </authorList>
    </citation>
    <scope>NUCLEOTIDE SEQUENCE</scope>
    <source>
        <strain evidence="1">NWHC 24266-5</strain>
    </source>
</reference>
<sequence length="400" mass="41322">MTFVDRVLLLLAAVLPAVHAGEMLAAAAGDTGVIPNSYIVIMNDGISTSDFDSHRTWATGLNNNAKRKRGVKMGGVSRTWAAAQMKGYSGSFDRQTIEKIAKSASVSYVEPDRMVNITAFATQENAPSYGLGRISHRRPGNRNYVFDESAGRGITIYGVDTGIDIQHPDFQGRAVWGSNQVNTVDADENGHGTHTAGTFAGTTFGVAKRASIVAVKVLDAKGGGSASSIISGINWCVDHARQNNLLGRAVMNLSLGGSGARSFNQAATNAVNAGIFLSVAAGNDNQDAVGTSPASARGVCAVAASTEADEKASFSNFGEIVSIYAPGDKIISAAPGGGSKVLSGTSMAAPHVAGVGAYLMALEGISSNQVCDRLKSIAQPRIQNAGQDTTAKLLNNNSGV</sequence>
<dbReference type="EMBL" id="JALBCA010000307">
    <property type="protein sequence ID" value="KAI2380747.1"/>
    <property type="molecule type" value="Genomic_DNA"/>
</dbReference>
<comment type="caution">
    <text evidence="1">The sequence shown here is derived from an EMBL/GenBank/DDBJ whole genome shotgun (WGS) entry which is preliminary data.</text>
</comment>
<protein>
    <submittedName>
        <fullName evidence="1">Secreted subtilisin-like serine protease sub9</fullName>
    </submittedName>
</protein>
<gene>
    <name evidence="1" type="primary">SUB9</name>
    <name evidence="1" type="ORF">LOY88_006904</name>
</gene>
<proteinExistence type="predicted"/>
<name>A0ACB8ULN8_9EURO</name>
<evidence type="ECO:0000313" key="1">
    <source>
        <dbReference type="EMBL" id="KAI2380747.1"/>
    </source>
</evidence>
<accession>A0ACB8ULN8</accession>